<dbReference type="GO" id="GO:0008982">
    <property type="term" value="F:protein-N(PI)-phosphohistidine-sugar phosphotransferase activity"/>
    <property type="evidence" value="ECO:0007669"/>
    <property type="project" value="InterPro"/>
</dbReference>
<dbReference type="Gene3D" id="3.40.930.10">
    <property type="entry name" value="Mannitol-specific EII, Chain A"/>
    <property type="match status" value="1"/>
</dbReference>
<dbReference type="FunFam" id="3.40.930.10:FF:000009">
    <property type="entry name" value="PTS system, fructose specific IIABC component"/>
    <property type="match status" value="1"/>
</dbReference>
<dbReference type="NCBIfam" id="TIGR00848">
    <property type="entry name" value="fruA"/>
    <property type="match status" value="1"/>
</dbReference>
<dbReference type="Pfam" id="PF00359">
    <property type="entry name" value="PTS_EIIA_2"/>
    <property type="match status" value="1"/>
</dbReference>
<dbReference type="InterPro" id="IPR051541">
    <property type="entry name" value="PTS_SugarTrans_NitroReg"/>
</dbReference>
<evidence type="ECO:0000313" key="9">
    <source>
        <dbReference type="Proteomes" id="UP001199296"/>
    </source>
</evidence>
<evidence type="ECO:0000313" key="8">
    <source>
        <dbReference type="EMBL" id="MCC3144622.1"/>
    </source>
</evidence>
<dbReference type="RefSeq" id="WP_229344538.1">
    <property type="nucleotide sequence ID" value="NZ_JAJFAT010000005.1"/>
</dbReference>
<keyword evidence="9" id="KW-1185">Reference proteome</keyword>
<dbReference type="Proteomes" id="UP001199296">
    <property type="component" value="Unassembled WGS sequence"/>
</dbReference>
<evidence type="ECO:0000256" key="2">
    <source>
        <dbReference type="ARBA" id="ARBA00022448"/>
    </source>
</evidence>
<dbReference type="InterPro" id="IPR002178">
    <property type="entry name" value="PTS_EIIA_type-2_dom"/>
</dbReference>
<organism evidence="8 9">
    <name type="scientific">Halanaerobium polyolivorans</name>
    <dbReference type="NCBI Taxonomy" id="2886943"/>
    <lineage>
        <taxon>Bacteria</taxon>
        <taxon>Bacillati</taxon>
        <taxon>Bacillota</taxon>
        <taxon>Clostridia</taxon>
        <taxon>Halanaerobiales</taxon>
        <taxon>Halanaerobiaceae</taxon>
        <taxon>Halanaerobium</taxon>
    </lineage>
</organism>
<dbReference type="SUPFAM" id="SSF55804">
    <property type="entry name" value="Phoshotransferase/anion transport protein"/>
    <property type="match status" value="1"/>
</dbReference>
<dbReference type="GO" id="GO:0016020">
    <property type="term" value="C:membrane"/>
    <property type="evidence" value="ECO:0007669"/>
    <property type="project" value="InterPro"/>
</dbReference>
<comment type="caution">
    <text evidence="8">The sequence shown here is derived from an EMBL/GenBank/DDBJ whole genome shotgun (WGS) entry which is preliminary data.</text>
</comment>
<keyword evidence="3" id="KW-0597">Phosphoprotein</keyword>
<evidence type="ECO:0000259" key="7">
    <source>
        <dbReference type="PROSITE" id="PS51094"/>
    </source>
</evidence>
<keyword evidence="2" id="KW-0813">Transport</keyword>
<evidence type="ECO:0000256" key="1">
    <source>
        <dbReference type="ARBA" id="ARBA00004496"/>
    </source>
</evidence>
<dbReference type="PANTHER" id="PTHR47738">
    <property type="entry name" value="PTS SYSTEM FRUCTOSE-LIKE EIIA COMPONENT-RELATED"/>
    <property type="match status" value="1"/>
</dbReference>
<keyword evidence="5" id="KW-0808">Transferase</keyword>
<dbReference type="PANTHER" id="PTHR47738:SF2">
    <property type="entry name" value="PTS SYSTEM FRUCTOSE-LIKE EIIA COMPONENT"/>
    <property type="match status" value="1"/>
</dbReference>
<dbReference type="AlphaFoldDB" id="A0AAW4WZC9"/>
<dbReference type="CDD" id="cd00211">
    <property type="entry name" value="PTS_IIA_fru"/>
    <property type="match status" value="1"/>
</dbReference>
<dbReference type="GO" id="GO:0009401">
    <property type="term" value="P:phosphoenolpyruvate-dependent sugar phosphotransferase system"/>
    <property type="evidence" value="ECO:0007669"/>
    <property type="project" value="UniProtKB-KW"/>
</dbReference>
<protein>
    <submittedName>
        <fullName evidence="8">PTS sugar transporter subunit IIA</fullName>
    </submittedName>
</protein>
<sequence>MDIQNLINENLIIMNLESDNKEEAFKEIIDVLAEESKISSKDVFFETILSREEEGPTGLGRGIAIPHGKSKVVSELTLSFARSRDGIEYNSIDQKPVQLFFMVADYEGFSPDYLKMVSKLVSKMRDDKNRKALLKAESKTEVLEIIYKLF</sequence>
<keyword evidence="4 8" id="KW-0762">Sugar transport</keyword>
<accession>A0AAW4WZC9</accession>
<evidence type="ECO:0000256" key="3">
    <source>
        <dbReference type="ARBA" id="ARBA00022553"/>
    </source>
</evidence>
<comment type="subcellular location">
    <subcellularLocation>
        <location evidence="1">Cytoplasm</location>
    </subcellularLocation>
</comment>
<evidence type="ECO:0000256" key="6">
    <source>
        <dbReference type="ARBA" id="ARBA00022683"/>
    </source>
</evidence>
<feature type="domain" description="PTS EIIA type-2" evidence="7">
    <location>
        <begin position="5"/>
        <end position="149"/>
    </location>
</feature>
<keyword evidence="6" id="KW-0598">Phosphotransferase system</keyword>
<dbReference type="PROSITE" id="PS51094">
    <property type="entry name" value="PTS_EIIA_TYPE_2"/>
    <property type="match status" value="1"/>
</dbReference>
<dbReference type="InterPro" id="IPR016152">
    <property type="entry name" value="PTrfase/Anion_transptr"/>
</dbReference>
<evidence type="ECO:0000256" key="5">
    <source>
        <dbReference type="ARBA" id="ARBA00022679"/>
    </source>
</evidence>
<evidence type="ECO:0000256" key="4">
    <source>
        <dbReference type="ARBA" id="ARBA00022597"/>
    </source>
</evidence>
<dbReference type="InterPro" id="IPR004715">
    <property type="entry name" value="PTS_IIA_fruc"/>
</dbReference>
<dbReference type="EMBL" id="JAJFAT010000005">
    <property type="protein sequence ID" value="MCC3144622.1"/>
    <property type="molecule type" value="Genomic_DNA"/>
</dbReference>
<dbReference type="GO" id="GO:0005737">
    <property type="term" value="C:cytoplasm"/>
    <property type="evidence" value="ECO:0007669"/>
    <property type="project" value="UniProtKB-SubCell"/>
</dbReference>
<reference evidence="8 9" key="1">
    <citation type="submission" date="2021-10" db="EMBL/GenBank/DDBJ databases">
        <authorList>
            <person name="Grouzdev D.S."/>
            <person name="Pantiukh K.S."/>
            <person name="Krutkina M.S."/>
        </authorList>
    </citation>
    <scope>NUCLEOTIDE SEQUENCE [LARGE SCALE GENOMIC DNA]</scope>
    <source>
        <strain evidence="8 9">Z-7514</strain>
    </source>
</reference>
<dbReference type="PROSITE" id="PS00372">
    <property type="entry name" value="PTS_EIIA_TYPE_2_HIS"/>
    <property type="match status" value="1"/>
</dbReference>
<name>A0AAW4WZC9_9FIRM</name>
<gene>
    <name evidence="8" type="ORF">LJ207_04690</name>
</gene>
<proteinExistence type="predicted"/>